<evidence type="ECO:0000259" key="3">
    <source>
        <dbReference type="Pfam" id="PF02769"/>
    </source>
</evidence>
<proteinExistence type="inferred from homology"/>
<evidence type="ECO:0000313" key="5">
    <source>
        <dbReference type="Proteomes" id="UP000663623"/>
    </source>
</evidence>
<dbReference type="Gene3D" id="3.90.650.10">
    <property type="entry name" value="PurM-like C-terminal domain"/>
    <property type="match status" value="1"/>
</dbReference>
<dbReference type="RefSeq" id="WP_207182260.1">
    <property type="nucleotide sequence ID" value="NZ_AP024480.1"/>
</dbReference>
<dbReference type="SUPFAM" id="SSF55326">
    <property type="entry name" value="PurM N-terminal domain-like"/>
    <property type="match status" value="1"/>
</dbReference>
<evidence type="ECO:0000259" key="2">
    <source>
        <dbReference type="Pfam" id="PF00586"/>
    </source>
</evidence>
<protein>
    <submittedName>
        <fullName evidence="4">Hydrogenase</fullName>
    </submittedName>
</protein>
<dbReference type="Gene3D" id="3.30.1330.10">
    <property type="entry name" value="PurM-like, N-terminal domain"/>
    <property type="match status" value="1"/>
</dbReference>
<feature type="domain" description="PurM-like N-terminal" evidence="2">
    <location>
        <begin position="32"/>
        <end position="138"/>
    </location>
</feature>
<dbReference type="InterPro" id="IPR036921">
    <property type="entry name" value="PurM-like_N_sf"/>
</dbReference>
<name>A0ABM7NLW3_9FIRM</name>
<keyword evidence="5" id="KW-1185">Reference proteome</keyword>
<comment type="similarity">
    <text evidence="1">Belongs to the HypE family.</text>
</comment>
<dbReference type="CDD" id="cd06061">
    <property type="entry name" value="PurM-like1"/>
    <property type="match status" value="1"/>
</dbReference>
<dbReference type="Pfam" id="PF00586">
    <property type="entry name" value="AIRS"/>
    <property type="match status" value="1"/>
</dbReference>
<dbReference type="EMBL" id="AP024480">
    <property type="protein sequence ID" value="BCS81102.1"/>
    <property type="molecule type" value="Genomic_DNA"/>
</dbReference>
<accession>A0ABM7NLW3</accession>
<dbReference type="Proteomes" id="UP000663623">
    <property type="component" value="Chromosome"/>
</dbReference>
<dbReference type="SUPFAM" id="SSF56042">
    <property type="entry name" value="PurM C-terminal domain-like"/>
    <property type="match status" value="1"/>
</dbReference>
<sequence length="325" mass="35290">MDIGKISVEILKKHVFSNLKSSRNILLLPNIGEDCAAVDIDGEIAVLTMDPITAGNSMSGFLSVIVACNDLAAAGAQPVGILTTVLLPPGSTEDDFAYILSQIRDACNKLNIHLLGGHSEVTTAVTRPLIVSTGFGKVKKNLLISTGGAKPGDKIVITKTIGLEGTFILYSKYKEKLKNVLNSYEEKEVESFIEKLSVIEEGMIAREYASSMHDITEGGLFGAIYEVCRASNKGAIIYENMINLSNAVQKVCAFFDLNPYKLISSGSMLITTNRADELVKKLLENGIECCIVGEIVENQSIEFISKSGERIYINELPIDEIYKVV</sequence>
<dbReference type="InterPro" id="IPR011854">
    <property type="entry name" value="HypE"/>
</dbReference>
<dbReference type="InterPro" id="IPR036676">
    <property type="entry name" value="PurM-like_C_sf"/>
</dbReference>
<evidence type="ECO:0000256" key="1">
    <source>
        <dbReference type="ARBA" id="ARBA00006243"/>
    </source>
</evidence>
<dbReference type="InterPro" id="IPR016188">
    <property type="entry name" value="PurM-like_N"/>
</dbReference>
<evidence type="ECO:0000313" key="4">
    <source>
        <dbReference type="EMBL" id="BCS81102.1"/>
    </source>
</evidence>
<dbReference type="PANTHER" id="PTHR30303:SF4">
    <property type="entry name" value="HYDROGENASE EXPRESSION_FORMATION PROTEIN HYPE"/>
    <property type="match status" value="1"/>
</dbReference>
<dbReference type="PIRSF" id="PIRSF005644">
    <property type="entry name" value="Hdrgns_mtr_HypE"/>
    <property type="match status" value="1"/>
</dbReference>
<gene>
    <name evidence="4" type="ORF">CaldiYA01_10620</name>
</gene>
<feature type="domain" description="PurM-like C-terminal" evidence="3">
    <location>
        <begin position="150"/>
        <end position="304"/>
    </location>
</feature>
<reference evidence="4 5" key="1">
    <citation type="submission" date="2021-02" db="EMBL/GenBank/DDBJ databases">
        <title>Nitrogen-fixing ability and nitrogen fixation related genes of thermophilic fermentative bacteria in the genus Caldicellulosiruptor.</title>
        <authorList>
            <person name="Chen Y."/>
            <person name="Nishihara A."/>
            <person name="Haruta S."/>
        </authorList>
    </citation>
    <scope>NUCLEOTIDE SEQUENCE [LARGE SCALE GENOMIC DNA]</scope>
    <source>
        <strain evidence="4 5">YA01</strain>
    </source>
</reference>
<dbReference type="Pfam" id="PF02769">
    <property type="entry name" value="AIRS_C"/>
    <property type="match status" value="1"/>
</dbReference>
<dbReference type="PANTHER" id="PTHR30303">
    <property type="entry name" value="HYDROGENASE ISOENZYMES FORMATION PROTEIN HYPE"/>
    <property type="match status" value="1"/>
</dbReference>
<dbReference type="InterPro" id="IPR010918">
    <property type="entry name" value="PurM-like_C_dom"/>
</dbReference>
<organism evidence="4 5">
    <name type="scientific">Caldicellulosiruptor diazotrophicus</name>
    <dbReference type="NCBI Taxonomy" id="2806205"/>
    <lineage>
        <taxon>Bacteria</taxon>
        <taxon>Bacillati</taxon>
        <taxon>Bacillota</taxon>
        <taxon>Bacillota incertae sedis</taxon>
        <taxon>Caldicellulosiruptorales</taxon>
        <taxon>Caldicellulosiruptoraceae</taxon>
        <taxon>Caldicellulosiruptor</taxon>
    </lineage>
</organism>